<dbReference type="EMBL" id="CP002344">
    <property type="protein sequence ID" value="ADU51972.1"/>
    <property type="molecule type" value="Genomic_DNA"/>
</dbReference>
<comment type="function">
    <text evidence="13">Involved in the transmission of sensory signals from the chemoreceptors to the flagellar motors. CheA is autophosphorylated; it can transfer its phosphate group to either CheB or CheY.</text>
</comment>
<dbReference type="InterPro" id="IPR036061">
    <property type="entry name" value="CheW-like_dom_sf"/>
</dbReference>
<keyword evidence="11" id="KW-0067">ATP-binding</keyword>
<accession>E6SIG1</accession>
<comment type="catalytic activity">
    <reaction evidence="1">
        <text>ATP + protein L-histidine = ADP + protein N-phospho-L-histidine.</text>
        <dbReference type="EC" id="2.7.13.3"/>
    </reaction>
</comment>
<dbReference type="Gene3D" id="3.30.565.10">
    <property type="entry name" value="Histidine kinase-like ATPase, C-terminal domain"/>
    <property type="match status" value="1"/>
</dbReference>
<dbReference type="HOGENOM" id="CLU_000650_3_6_9"/>
<dbReference type="PANTHER" id="PTHR43395:SF10">
    <property type="entry name" value="CHEMOTAXIS PROTEIN CHEA"/>
    <property type="match status" value="1"/>
</dbReference>
<dbReference type="SMART" id="SM00073">
    <property type="entry name" value="HPT"/>
    <property type="match status" value="1"/>
</dbReference>
<dbReference type="CDD" id="cd00088">
    <property type="entry name" value="HPT"/>
    <property type="match status" value="1"/>
</dbReference>
<proteinExistence type="predicted"/>
<dbReference type="SUPFAM" id="SSF47384">
    <property type="entry name" value="Homodimeric domain of signal transducing histidine kinase"/>
    <property type="match status" value="1"/>
</dbReference>
<keyword evidence="7 14" id="KW-0597">Phosphoprotein</keyword>
<feature type="domain" description="HPt" evidence="17">
    <location>
        <begin position="4"/>
        <end position="112"/>
    </location>
</feature>
<evidence type="ECO:0000256" key="2">
    <source>
        <dbReference type="ARBA" id="ARBA00004496"/>
    </source>
</evidence>
<evidence type="ECO:0000256" key="12">
    <source>
        <dbReference type="ARBA" id="ARBA00023012"/>
    </source>
</evidence>
<keyword evidence="10 18" id="KW-0418">Kinase</keyword>
<dbReference type="InterPro" id="IPR036641">
    <property type="entry name" value="HPT_dom_sf"/>
</dbReference>
<comment type="subcellular location">
    <subcellularLocation>
        <location evidence="2">Cytoplasm</location>
    </subcellularLocation>
</comment>
<evidence type="ECO:0000256" key="11">
    <source>
        <dbReference type="ARBA" id="ARBA00022840"/>
    </source>
</evidence>
<dbReference type="GO" id="GO:0006935">
    <property type="term" value="P:chemotaxis"/>
    <property type="evidence" value="ECO:0007669"/>
    <property type="project" value="UniProtKB-KW"/>
</dbReference>
<dbReference type="InterPro" id="IPR002545">
    <property type="entry name" value="CheW-lke_dom"/>
</dbReference>
<evidence type="ECO:0000256" key="10">
    <source>
        <dbReference type="ARBA" id="ARBA00022777"/>
    </source>
</evidence>
<evidence type="ECO:0000259" key="15">
    <source>
        <dbReference type="PROSITE" id="PS50109"/>
    </source>
</evidence>
<dbReference type="PROSITE" id="PS50109">
    <property type="entry name" value="HIS_KIN"/>
    <property type="match status" value="1"/>
</dbReference>
<dbReference type="PRINTS" id="PR00344">
    <property type="entry name" value="BCTRLSENSOR"/>
</dbReference>
<evidence type="ECO:0000256" key="8">
    <source>
        <dbReference type="ARBA" id="ARBA00022679"/>
    </source>
</evidence>
<dbReference type="InterPro" id="IPR036097">
    <property type="entry name" value="HisK_dim/P_sf"/>
</dbReference>
<dbReference type="FunFam" id="3.30.565.10:FF:000016">
    <property type="entry name" value="Chemotaxis protein CheA, putative"/>
    <property type="match status" value="1"/>
</dbReference>
<name>E6SIG1_THEM7</name>
<dbReference type="Gene3D" id="1.10.287.560">
    <property type="entry name" value="Histidine kinase CheA-like, homodimeric domain"/>
    <property type="match status" value="1"/>
</dbReference>
<dbReference type="PROSITE" id="PS50894">
    <property type="entry name" value="HPT"/>
    <property type="match status" value="1"/>
</dbReference>
<evidence type="ECO:0000256" key="1">
    <source>
        <dbReference type="ARBA" id="ARBA00000085"/>
    </source>
</evidence>
<dbReference type="InterPro" id="IPR008207">
    <property type="entry name" value="Sig_transdc_His_kin_Hpt_dom"/>
</dbReference>
<evidence type="ECO:0000313" key="19">
    <source>
        <dbReference type="Proteomes" id="UP000008915"/>
    </source>
</evidence>
<dbReference type="Gene3D" id="1.20.120.160">
    <property type="entry name" value="HPT domain"/>
    <property type="match status" value="1"/>
</dbReference>
<dbReference type="InterPro" id="IPR004358">
    <property type="entry name" value="Sig_transdc_His_kin-like_C"/>
</dbReference>
<evidence type="ECO:0000256" key="7">
    <source>
        <dbReference type="ARBA" id="ARBA00022553"/>
    </source>
</evidence>
<dbReference type="KEGG" id="tmr:Tmar_1874"/>
<dbReference type="AlphaFoldDB" id="E6SIG1"/>
<dbReference type="STRING" id="644966.Tmar_1874"/>
<dbReference type="CDD" id="cd16916">
    <property type="entry name" value="HATPase_CheA-like"/>
    <property type="match status" value="1"/>
</dbReference>
<dbReference type="Pfam" id="PF01627">
    <property type="entry name" value="Hpt"/>
    <property type="match status" value="1"/>
</dbReference>
<dbReference type="GO" id="GO:0005524">
    <property type="term" value="F:ATP binding"/>
    <property type="evidence" value="ECO:0007669"/>
    <property type="project" value="UniProtKB-KW"/>
</dbReference>
<dbReference type="SUPFAM" id="SSF47226">
    <property type="entry name" value="Histidine-containing phosphotransfer domain, HPT domain"/>
    <property type="match status" value="1"/>
</dbReference>
<keyword evidence="8" id="KW-0808">Transferase</keyword>
<gene>
    <name evidence="18" type="ordered locus">Tmar_1874</name>
</gene>
<keyword evidence="19" id="KW-1185">Reference proteome</keyword>
<dbReference type="InterPro" id="IPR035891">
    <property type="entry name" value="CheY-binding_CheA"/>
</dbReference>
<feature type="modified residue" description="Phosphohistidine" evidence="14">
    <location>
        <position position="51"/>
    </location>
</feature>
<evidence type="ECO:0000256" key="5">
    <source>
        <dbReference type="ARBA" id="ARBA00022490"/>
    </source>
</evidence>
<keyword evidence="9" id="KW-0547">Nucleotide-binding</keyword>
<evidence type="ECO:0000256" key="13">
    <source>
        <dbReference type="ARBA" id="ARBA00035100"/>
    </source>
</evidence>
<evidence type="ECO:0000259" key="17">
    <source>
        <dbReference type="PROSITE" id="PS50894"/>
    </source>
</evidence>
<dbReference type="SMART" id="SM00260">
    <property type="entry name" value="CheW"/>
    <property type="match status" value="1"/>
</dbReference>
<dbReference type="InterPro" id="IPR037006">
    <property type="entry name" value="CheA-like_homodim_sf"/>
</dbReference>
<dbReference type="PROSITE" id="PS50851">
    <property type="entry name" value="CHEW"/>
    <property type="match status" value="1"/>
</dbReference>
<dbReference type="SUPFAM" id="SSF55874">
    <property type="entry name" value="ATPase domain of HSP90 chaperone/DNA topoisomerase II/histidine kinase"/>
    <property type="match status" value="1"/>
</dbReference>
<dbReference type="Gene3D" id="2.30.30.40">
    <property type="entry name" value="SH3 Domains"/>
    <property type="match status" value="1"/>
</dbReference>
<keyword evidence="5" id="KW-0963">Cytoplasm</keyword>
<evidence type="ECO:0000256" key="3">
    <source>
        <dbReference type="ARBA" id="ARBA00012438"/>
    </source>
</evidence>
<dbReference type="RefSeq" id="WP_013496273.1">
    <property type="nucleotide sequence ID" value="NC_014831.1"/>
</dbReference>
<evidence type="ECO:0000259" key="16">
    <source>
        <dbReference type="PROSITE" id="PS50851"/>
    </source>
</evidence>
<dbReference type="InterPro" id="IPR010808">
    <property type="entry name" value="CheA_P2-bd"/>
</dbReference>
<dbReference type="eggNOG" id="COG0643">
    <property type="taxonomic scope" value="Bacteria"/>
</dbReference>
<dbReference type="Pfam" id="PF07194">
    <property type="entry name" value="P2"/>
    <property type="match status" value="1"/>
</dbReference>
<evidence type="ECO:0000256" key="14">
    <source>
        <dbReference type="PROSITE-ProRule" id="PRU00110"/>
    </source>
</evidence>
<dbReference type="InterPro" id="IPR036890">
    <property type="entry name" value="HATPase_C_sf"/>
</dbReference>
<sequence>MKGVVELGDEELRLFITETEELLDELEDHLLALEGGHSDPERIDQIFRAAHTIKGSAATAGFEGIAKLTHAMENLFDAMRGGRLVPGPAEVKLLLDAVDTVRGQLAEAAEGRAPGNPPAELLAAIEAIAGGAAGGASGAGPGERAVHSALPPANASWRIDVAFDSDCPMPAVRALQVLLALEPLGEIVASDPSRELIEAEKVGRSLQVWLRTGADRDAVLAALRHVPELVRVTIQQARSASATPTGTATRQVEDRSIRIDVELLDRLMNLVGELVIDRGRLSRVGERLGERPGVHDLAEELSQVTTHLGRVTGTLQEVVLKARMLPIARVFRRIPRLVHDLAAQLGKEVELELVGEDTELDRSLLEVIADPLVHLVRNALDHGIEPPEERIKAGKPRPGRLRLVAGHEGNHVVVRIEDDGRGIDPDRIRAAAIRKGLVSRERAAELSDREALELLFAPGFSTAETVTDISGRGVGLDVVRQNIEGSGGRVEVESTPGRGTTFALILPLTLTTIRALLVRVGADTYALPLGSVAEVLHVRPDQVSSVHTGWATIVRGRVVPLLFLRRYAQPQLTLPRPEGVLLAVLVHHQSMQVGLVVDRLLGEQEIVVKGLPRLFAGVRGMSGVTILGDGGLALILDVPGLIALLADEGRRHRVQRAGQGSRIGAPHEFVTSAEVVA</sequence>
<dbReference type="SUPFAM" id="SSF55052">
    <property type="entry name" value="CheY-binding domain of CheA"/>
    <property type="match status" value="1"/>
</dbReference>
<organism evidence="18 19">
    <name type="scientific">Thermaerobacter marianensis (strain ATCC 700841 / DSM 12885 / JCM 10246 / 7p75a)</name>
    <dbReference type="NCBI Taxonomy" id="644966"/>
    <lineage>
        <taxon>Bacteria</taxon>
        <taxon>Bacillati</taxon>
        <taxon>Bacillota</taxon>
        <taxon>Clostridia</taxon>
        <taxon>Eubacteriales</taxon>
        <taxon>Clostridiales Family XVII. Incertae Sedis</taxon>
        <taxon>Thermaerobacter</taxon>
    </lineage>
</organism>
<feature type="domain" description="CheW-like" evidence="16">
    <location>
        <begin position="512"/>
        <end position="647"/>
    </location>
</feature>
<dbReference type="eggNOG" id="COG2198">
    <property type="taxonomic scope" value="Bacteria"/>
</dbReference>
<evidence type="ECO:0000256" key="4">
    <source>
        <dbReference type="ARBA" id="ARBA00021495"/>
    </source>
</evidence>
<evidence type="ECO:0000256" key="6">
    <source>
        <dbReference type="ARBA" id="ARBA00022500"/>
    </source>
</evidence>
<dbReference type="InterPro" id="IPR037052">
    <property type="entry name" value="CheA-like_P2_sf"/>
</dbReference>
<dbReference type="EC" id="2.7.13.3" evidence="3"/>
<dbReference type="PANTHER" id="PTHR43395">
    <property type="entry name" value="SENSOR HISTIDINE KINASE CHEA"/>
    <property type="match status" value="1"/>
</dbReference>
<dbReference type="Pfam" id="PF02895">
    <property type="entry name" value="H-kinase_dim"/>
    <property type="match status" value="1"/>
</dbReference>
<reference evidence="18 19" key="1">
    <citation type="journal article" date="2010" name="Stand. Genomic Sci.">
        <title>Complete genome sequence of Thermaerobacter marianensis type strain (7p75a).</title>
        <authorList>
            <person name="Han C."/>
            <person name="Gu W."/>
            <person name="Zhang X."/>
            <person name="Lapidus A."/>
            <person name="Nolan M."/>
            <person name="Copeland A."/>
            <person name="Lucas S."/>
            <person name="Del Rio T.G."/>
            <person name="Tice H."/>
            <person name="Cheng J.F."/>
            <person name="Tapia R."/>
            <person name="Goodwin L."/>
            <person name="Pitluck S."/>
            <person name="Pagani I."/>
            <person name="Ivanova N."/>
            <person name="Mavromatis K."/>
            <person name="Mikhailova N."/>
            <person name="Pati A."/>
            <person name="Chen A."/>
            <person name="Palaniappan K."/>
            <person name="Land M."/>
            <person name="Hauser L."/>
            <person name="Chang Y.J."/>
            <person name="Jeffries C.D."/>
            <person name="Schneider S."/>
            <person name="Rohde M."/>
            <person name="Goker M."/>
            <person name="Pukall R."/>
            <person name="Woyke T."/>
            <person name="Bristow J."/>
            <person name="Eisen J.A."/>
            <person name="Markowitz V."/>
            <person name="Hugenholtz P."/>
            <person name="Kyrpides N.C."/>
            <person name="Klenk H.P."/>
            <person name="Detter J.C."/>
        </authorList>
    </citation>
    <scope>NUCLEOTIDE SEQUENCE [LARGE SCALE GENOMIC DNA]</scope>
    <source>
        <strain evidence="19">ATCC 700841 / DSM 12885 / JCM 10246 / 7p75a</strain>
    </source>
</reference>
<dbReference type="InterPro" id="IPR051315">
    <property type="entry name" value="Bact_Chemotaxis_CheA"/>
</dbReference>
<keyword evidence="12" id="KW-0902">Two-component regulatory system</keyword>
<reference evidence="19" key="2">
    <citation type="journal article" date="2010" name="Stand. Genomic Sci.">
        <title>Complete genome sequence of Thermaerobacter marianensis type strain (7p75aT).</title>
        <authorList>
            <person name="Han C."/>
            <person name="Gu W."/>
            <person name="Zhang X."/>
            <person name="Lapidus A."/>
            <person name="Nolan M."/>
            <person name="Copeland A."/>
            <person name="Lucas S."/>
            <person name="Glavina Del Rio T."/>
            <person name="Tice H."/>
            <person name="Cheng J."/>
            <person name="Tapia R."/>
            <person name="Goodwin L."/>
            <person name="Pitluck S."/>
            <person name="Pagani I."/>
            <person name="Ivanova N."/>
            <person name="Mavromatis K."/>
            <person name="Mikhailova N."/>
            <person name="Pati A."/>
            <person name="Chen A."/>
            <person name="Palaniappan K."/>
            <person name="Land M."/>
            <person name="Hauser L."/>
            <person name="Chang Y."/>
            <person name="Jeffries C."/>
            <person name="Schneider S."/>
            <person name="Rohde M."/>
            <person name="Goker M."/>
            <person name="Pukall R."/>
            <person name="Woyke T."/>
            <person name="Bristow J."/>
            <person name="Eisen J."/>
            <person name="Markowitz V."/>
            <person name="Hugenholtz P."/>
            <person name="Kyrpides N."/>
            <person name="Klenk H."/>
            <person name="Detter J."/>
        </authorList>
    </citation>
    <scope>NUCLEOTIDE SEQUENCE [LARGE SCALE GENOMIC DNA]</scope>
    <source>
        <strain evidence="19">ATCC 700841 / DSM 12885 / JCM 10246 / 7p75a</strain>
    </source>
</reference>
<protein>
    <recommendedName>
        <fullName evidence="4">Chemotaxis protein CheA</fullName>
        <ecNumber evidence="3">2.7.13.3</ecNumber>
    </recommendedName>
</protein>
<dbReference type="GO" id="GO:0005737">
    <property type="term" value="C:cytoplasm"/>
    <property type="evidence" value="ECO:0007669"/>
    <property type="project" value="UniProtKB-SubCell"/>
</dbReference>
<dbReference type="Pfam" id="PF02518">
    <property type="entry name" value="HATPase_c"/>
    <property type="match status" value="1"/>
</dbReference>
<dbReference type="InterPro" id="IPR003594">
    <property type="entry name" value="HATPase_dom"/>
</dbReference>
<dbReference type="Pfam" id="PF01584">
    <property type="entry name" value="CheW"/>
    <property type="match status" value="1"/>
</dbReference>
<evidence type="ECO:0000313" key="18">
    <source>
        <dbReference type="EMBL" id="ADU51972.1"/>
    </source>
</evidence>
<keyword evidence="6" id="KW-0145">Chemotaxis</keyword>
<feature type="domain" description="Histidine kinase" evidence="15">
    <location>
        <begin position="294"/>
        <end position="510"/>
    </location>
</feature>
<dbReference type="GO" id="GO:0000155">
    <property type="term" value="F:phosphorelay sensor kinase activity"/>
    <property type="evidence" value="ECO:0007669"/>
    <property type="project" value="InterPro"/>
</dbReference>
<dbReference type="SUPFAM" id="SSF50341">
    <property type="entry name" value="CheW-like"/>
    <property type="match status" value="1"/>
</dbReference>
<dbReference type="InterPro" id="IPR004105">
    <property type="entry name" value="CheA-like_dim"/>
</dbReference>
<dbReference type="Proteomes" id="UP000008915">
    <property type="component" value="Chromosome"/>
</dbReference>
<dbReference type="Gene3D" id="3.30.70.1110">
    <property type="entry name" value="Histidine kinase CheA-like, P2 response regulator-binding domain"/>
    <property type="match status" value="1"/>
</dbReference>
<dbReference type="SMART" id="SM01231">
    <property type="entry name" value="H-kinase_dim"/>
    <property type="match status" value="1"/>
</dbReference>
<dbReference type="InterPro" id="IPR005467">
    <property type="entry name" value="His_kinase_dom"/>
</dbReference>
<dbReference type="SMART" id="SM00387">
    <property type="entry name" value="HATPase_c"/>
    <property type="match status" value="1"/>
</dbReference>
<evidence type="ECO:0000256" key="9">
    <source>
        <dbReference type="ARBA" id="ARBA00022741"/>
    </source>
</evidence>